<protein>
    <submittedName>
        <fullName evidence="1">Uncharacterized protein</fullName>
    </submittedName>
</protein>
<keyword evidence="2" id="KW-1185">Reference proteome</keyword>
<accession>A0ABW0GAM6</accession>
<name>A0ABW0GAM6_9PROT</name>
<reference evidence="2" key="1">
    <citation type="journal article" date="2019" name="Int. J. Syst. Evol. Microbiol.">
        <title>The Global Catalogue of Microorganisms (GCM) 10K type strain sequencing project: providing services to taxonomists for standard genome sequencing and annotation.</title>
        <authorList>
            <consortium name="The Broad Institute Genomics Platform"/>
            <consortium name="The Broad Institute Genome Sequencing Center for Infectious Disease"/>
            <person name="Wu L."/>
            <person name="Ma J."/>
        </authorList>
    </citation>
    <scope>NUCLEOTIDE SEQUENCE [LARGE SCALE GENOMIC DNA]</scope>
    <source>
        <strain evidence="2">CCUG 58760</strain>
    </source>
</reference>
<evidence type="ECO:0000313" key="2">
    <source>
        <dbReference type="Proteomes" id="UP001596166"/>
    </source>
</evidence>
<dbReference type="Proteomes" id="UP001596166">
    <property type="component" value="Unassembled WGS sequence"/>
</dbReference>
<dbReference type="RefSeq" id="WP_376997573.1">
    <property type="nucleotide sequence ID" value="NZ_JBHSLC010000053.1"/>
</dbReference>
<proteinExistence type="predicted"/>
<organism evidence="1 2">
    <name type="scientific">Azospirillum himalayense</name>
    <dbReference type="NCBI Taxonomy" id="654847"/>
    <lineage>
        <taxon>Bacteria</taxon>
        <taxon>Pseudomonadati</taxon>
        <taxon>Pseudomonadota</taxon>
        <taxon>Alphaproteobacteria</taxon>
        <taxon>Rhodospirillales</taxon>
        <taxon>Azospirillaceae</taxon>
        <taxon>Azospirillum</taxon>
    </lineage>
</organism>
<dbReference type="EMBL" id="JBHSLC010000053">
    <property type="protein sequence ID" value="MFC5357896.1"/>
    <property type="molecule type" value="Genomic_DNA"/>
</dbReference>
<comment type="caution">
    <text evidence="1">The sequence shown here is derived from an EMBL/GenBank/DDBJ whole genome shotgun (WGS) entry which is preliminary data.</text>
</comment>
<gene>
    <name evidence="1" type="ORF">ACFPMG_23145</name>
</gene>
<evidence type="ECO:0000313" key="1">
    <source>
        <dbReference type="EMBL" id="MFC5357896.1"/>
    </source>
</evidence>
<sequence>MDIHTGIGQLALYPELMPELKQHRPVLLLPDAPPTALAAAIAAQGVNCHWYGWTGTTAGEGSIAFSPEFESLCGLS</sequence>